<name>A0AAV4T001_CAEEX</name>
<proteinExistence type="predicted"/>
<reference evidence="1 2" key="1">
    <citation type="submission" date="2021-06" db="EMBL/GenBank/DDBJ databases">
        <title>Caerostris extrusa draft genome.</title>
        <authorList>
            <person name="Kono N."/>
            <person name="Arakawa K."/>
        </authorList>
    </citation>
    <scope>NUCLEOTIDE SEQUENCE [LARGE SCALE GENOMIC DNA]</scope>
</reference>
<evidence type="ECO:0000313" key="2">
    <source>
        <dbReference type="Proteomes" id="UP001054945"/>
    </source>
</evidence>
<organism evidence="1 2">
    <name type="scientific">Caerostris extrusa</name>
    <name type="common">Bark spider</name>
    <name type="synonym">Caerostris bankana</name>
    <dbReference type="NCBI Taxonomy" id="172846"/>
    <lineage>
        <taxon>Eukaryota</taxon>
        <taxon>Metazoa</taxon>
        <taxon>Ecdysozoa</taxon>
        <taxon>Arthropoda</taxon>
        <taxon>Chelicerata</taxon>
        <taxon>Arachnida</taxon>
        <taxon>Araneae</taxon>
        <taxon>Araneomorphae</taxon>
        <taxon>Entelegynae</taxon>
        <taxon>Araneoidea</taxon>
        <taxon>Araneidae</taxon>
        <taxon>Caerostris</taxon>
    </lineage>
</organism>
<dbReference type="AlphaFoldDB" id="A0AAV4T001"/>
<protein>
    <submittedName>
        <fullName evidence="1">Uncharacterized protein</fullName>
    </submittedName>
</protein>
<gene>
    <name evidence="1" type="ORF">CEXT_472611</name>
</gene>
<dbReference type="Proteomes" id="UP001054945">
    <property type="component" value="Unassembled WGS sequence"/>
</dbReference>
<sequence length="76" mass="8177">MNGVLSVSNFGTGTTPSSFPFSRNAHWVSLDVFVGATASRRHFISPRSPLPGEKWSMMSSASEFVDHDSLLSEGSS</sequence>
<evidence type="ECO:0000313" key="1">
    <source>
        <dbReference type="EMBL" id="GIY39454.1"/>
    </source>
</evidence>
<dbReference type="EMBL" id="BPLR01010465">
    <property type="protein sequence ID" value="GIY39454.1"/>
    <property type="molecule type" value="Genomic_DNA"/>
</dbReference>
<keyword evidence="2" id="KW-1185">Reference proteome</keyword>
<comment type="caution">
    <text evidence="1">The sequence shown here is derived from an EMBL/GenBank/DDBJ whole genome shotgun (WGS) entry which is preliminary data.</text>
</comment>
<accession>A0AAV4T001</accession>